<dbReference type="AlphaFoldDB" id="A0A9Q0UP30"/>
<dbReference type="SUPFAM" id="SSF56112">
    <property type="entry name" value="Protein kinase-like (PK-like)"/>
    <property type="match status" value="1"/>
</dbReference>
<keyword evidence="2" id="KW-0418">Kinase</keyword>
<dbReference type="InterPro" id="IPR011009">
    <property type="entry name" value="Kinase-like_dom_sf"/>
</dbReference>
<accession>A0A9Q0UP30</accession>
<evidence type="ECO:0000259" key="1">
    <source>
        <dbReference type="PROSITE" id="PS50011"/>
    </source>
</evidence>
<dbReference type="EMBL" id="JAPFFM010000011">
    <property type="protein sequence ID" value="KAJ6733300.1"/>
    <property type="molecule type" value="Genomic_DNA"/>
</dbReference>
<gene>
    <name evidence="2" type="ORF">OIU74_005125</name>
</gene>
<evidence type="ECO:0000313" key="2">
    <source>
        <dbReference type="EMBL" id="KAJ6733300.1"/>
    </source>
</evidence>
<sequence length="105" mass="11526">MDENEVVKVADFGVARVQNQPGVMTAETGTYRWMAPEVGFERERCEDKSSVNKREGLEPVPATRQARAVYAGLCETVFLHAQLKLTLAISPGSGVLKIPFSPFSI</sequence>
<dbReference type="InterPro" id="IPR000719">
    <property type="entry name" value="Prot_kinase_dom"/>
</dbReference>
<feature type="domain" description="Protein kinase" evidence="1">
    <location>
        <begin position="1"/>
        <end position="105"/>
    </location>
</feature>
<evidence type="ECO:0000313" key="3">
    <source>
        <dbReference type="Proteomes" id="UP001151752"/>
    </source>
</evidence>
<keyword evidence="3" id="KW-1185">Reference proteome</keyword>
<dbReference type="Proteomes" id="UP001151752">
    <property type="component" value="Chromosome 7"/>
</dbReference>
<keyword evidence="2" id="KW-0808">Transferase</keyword>
<dbReference type="Gene3D" id="1.10.510.10">
    <property type="entry name" value="Transferase(Phosphotransferase) domain 1"/>
    <property type="match status" value="1"/>
</dbReference>
<comment type="caution">
    <text evidence="2">The sequence shown here is derived from an EMBL/GenBank/DDBJ whole genome shotgun (WGS) entry which is preliminary data.</text>
</comment>
<proteinExistence type="predicted"/>
<dbReference type="GO" id="GO:0005524">
    <property type="term" value="F:ATP binding"/>
    <property type="evidence" value="ECO:0007669"/>
    <property type="project" value="InterPro"/>
</dbReference>
<organism evidence="2 3">
    <name type="scientific">Salix koriyanagi</name>
    <dbReference type="NCBI Taxonomy" id="2511006"/>
    <lineage>
        <taxon>Eukaryota</taxon>
        <taxon>Viridiplantae</taxon>
        <taxon>Streptophyta</taxon>
        <taxon>Embryophyta</taxon>
        <taxon>Tracheophyta</taxon>
        <taxon>Spermatophyta</taxon>
        <taxon>Magnoliopsida</taxon>
        <taxon>eudicotyledons</taxon>
        <taxon>Gunneridae</taxon>
        <taxon>Pentapetalae</taxon>
        <taxon>rosids</taxon>
        <taxon>fabids</taxon>
        <taxon>Malpighiales</taxon>
        <taxon>Salicaceae</taxon>
        <taxon>Saliceae</taxon>
        <taxon>Salix</taxon>
    </lineage>
</organism>
<protein>
    <submittedName>
        <fullName evidence="2">ACT-LIKE TYROSINE KINASE FAMILY PROTEIN</fullName>
    </submittedName>
</protein>
<reference evidence="2" key="2">
    <citation type="journal article" date="2023" name="Int. J. Mol. Sci.">
        <title>De Novo Assembly and Annotation of 11 Diverse Shrub Willow (Salix) Genomes Reveals Novel Gene Organization in Sex-Linked Regions.</title>
        <authorList>
            <person name="Hyden B."/>
            <person name="Feng K."/>
            <person name="Yates T.B."/>
            <person name="Jawdy S."/>
            <person name="Cereghino C."/>
            <person name="Smart L.B."/>
            <person name="Muchero W."/>
        </authorList>
    </citation>
    <scope>NUCLEOTIDE SEQUENCE</scope>
    <source>
        <tissue evidence="2">Shoot tip</tissue>
    </source>
</reference>
<name>A0A9Q0UP30_9ROSI</name>
<dbReference type="PROSITE" id="PS50011">
    <property type="entry name" value="PROTEIN_KINASE_DOM"/>
    <property type="match status" value="1"/>
</dbReference>
<dbReference type="GO" id="GO:0004672">
    <property type="term" value="F:protein kinase activity"/>
    <property type="evidence" value="ECO:0007669"/>
    <property type="project" value="InterPro"/>
</dbReference>
<reference evidence="2" key="1">
    <citation type="submission" date="2022-11" db="EMBL/GenBank/DDBJ databases">
        <authorList>
            <person name="Hyden B.L."/>
            <person name="Feng K."/>
            <person name="Yates T."/>
            <person name="Jawdy S."/>
            <person name="Smart L.B."/>
            <person name="Muchero W."/>
        </authorList>
    </citation>
    <scope>NUCLEOTIDE SEQUENCE</scope>
    <source>
        <tissue evidence="2">Shoot tip</tissue>
    </source>
</reference>